<reference evidence="2" key="2">
    <citation type="submission" date="2023-07" db="EMBL/GenBank/DDBJ databases">
        <authorList>
            <person name="Bai X.-H."/>
            <person name="Wang H.-H."/>
            <person name="Wang J."/>
            <person name="Ma M.-Y."/>
            <person name="Hu H.-H."/>
            <person name="Song Z.-L."/>
            <person name="Ma H.-G."/>
            <person name="Fan Y."/>
            <person name="Du C.-Y."/>
            <person name="Xu J.-C."/>
        </authorList>
    </citation>
    <scope>NUCLEOTIDE SEQUENCE</scope>
    <source>
        <strain evidence="2">CZ1</strain>
    </source>
</reference>
<dbReference type="RefSeq" id="WP_316427553.1">
    <property type="nucleotide sequence ID" value="NZ_CP130144.1"/>
</dbReference>
<accession>A0AA96WYE5</accession>
<feature type="compositionally biased region" description="Polar residues" evidence="1">
    <location>
        <begin position="42"/>
        <end position="52"/>
    </location>
</feature>
<sequence length="75" mass="8643">MIAFRCAEGNVIHIPVEEFQEIERILSQEGDRVPEESESDKNLNPSNRTKKLNTCTKMEQISSWQIEGKAYDSSR</sequence>
<protein>
    <submittedName>
        <fullName evidence="2">Uncharacterized protein</fullName>
    </submittedName>
</protein>
<dbReference type="EMBL" id="CP130144">
    <property type="protein sequence ID" value="WNZ46399.1"/>
    <property type="molecule type" value="Genomic_DNA"/>
</dbReference>
<organism evidence="2">
    <name type="scientific">Leptolyngbya boryana CZ1</name>
    <dbReference type="NCBI Taxonomy" id="3060204"/>
    <lineage>
        <taxon>Bacteria</taxon>
        <taxon>Bacillati</taxon>
        <taxon>Cyanobacteriota</taxon>
        <taxon>Cyanophyceae</taxon>
        <taxon>Leptolyngbyales</taxon>
        <taxon>Leptolyngbyaceae</taxon>
        <taxon>Leptolyngbya group</taxon>
        <taxon>Leptolyngbya</taxon>
    </lineage>
</organism>
<feature type="compositionally biased region" description="Basic and acidic residues" evidence="1">
    <location>
        <begin position="29"/>
        <end position="41"/>
    </location>
</feature>
<name>A0AA96WYE5_LEPBY</name>
<evidence type="ECO:0000313" key="2">
    <source>
        <dbReference type="EMBL" id="WNZ46399.1"/>
    </source>
</evidence>
<reference evidence="2" key="1">
    <citation type="journal article" date="2023" name="Plants (Basel)">
        <title>Genomic Analysis of Leptolyngbya boryana CZ1 Reveals Efficient Carbon Fixation Modules.</title>
        <authorList>
            <person name="Bai X."/>
            <person name="Wang H."/>
            <person name="Cheng W."/>
            <person name="Wang J."/>
            <person name="Ma M."/>
            <person name="Hu H."/>
            <person name="Song Z."/>
            <person name="Ma H."/>
            <person name="Fan Y."/>
            <person name="Du C."/>
            <person name="Xu J."/>
        </authorList>
    </citation>
    <scope>NUCLEOTIDE SEQUENCE</scope>
    <source>
        <strain evidence="2">CZ1</strain>
    </source>
</reference>
<gene>
    <name evidence="2" type="ORF">Q2T42_00925</name>
</gene>
<proteinExistence type="predicted"/>
<dbReference type="AlphaFoldDB" id="A0AA96WYE5"/>
<feature type="region of interest" description="Disordered" evidence="1">
    <location>
        <begin position="29"/>
        <end position="52"/>
    </location>
</feature>
<evidence type="ECO:0000256" key="1">
    <source>
        <dbReference type="SAM" id="MobiDB-lite"/>
    </source>
</evidence>